<feature type="region of interest" description="Disordered" evidence="3">
    <location>
        <begin position="160"/>
        <end position="183"/>
    </location>
</feature>
<organism evidence="5 6">
    <name type="scientific">Trichocoleus desertorum GB2-A4</name>
    <dbReference type="NCBI Taxonomy" id="2933944"/>
    <lineage>
        <taxon>Bacteria</taxon>
        <taxon>Bacillati</taxon>
        <taxon>Cyanobacteriota</taxon>
        <taxon>Cyanophyceae</taxon>
        <taxon>Leptolyngbyales</taxon>
        <taxon>Trichocoleusaceae</taxon>
        <taxon>Trichocoleus</taxon>
    </lineage>
</organism>
<dbReference type="Proteomes" id="UP001464891">
    <property type="component" value="Unassembled WGS sequence"/>
</dbReference>
<dbReference type="InterPro" id="IPR002068">
    <property type="entry name" value="A-crystallin/Hsp20_dom"/>
</dbReference>
<evidence type="ECO:0000256" key="2">
    <source>
        <dbReference type="RuleBase" id="RU003616"/>
    </source>
</evidence>
<comment type="similarity">
    <text evidence="1 2">Belongs to the small heat shock protein (HSP20) family.</text>
</comment>
<dbReference type="SUPFAM" id="SSF49764">
    <property type="entry name" value="HSP20-like chaperones"/>
    <property type="match status" value="1"/>
</dbReference>
<dbReference type="EMBL" id="JAMPKM010000010">
    <property type="protein sequence ID" value="MEP0818706.1"/>
    <property type="molecule type" value="Genomic_DNA"/>
</dbReference>
<dbReference type="Gene3D" id="2.60.40.790">
    <property type="match status" value="1"/>
</dbReference>
<evidence type="ECO:0000313" key="5">
    <source>
        <dbReference type="EMBL" id="MEP0818706.1"/>
    </source>
</evidence>
<dbReference type="InterPro" id="IPR031107">
    <property type="entry name" value="Small_HSP"/>
</dbReference>
<evidence type="ECO:0000259" key="4">
    <source>
        <dbReference type="PROSITE" id="PS01031"/>
    </source>
</evidence>
<reference evidence="5 6" key="1">
    <citation type="submission" date="2022-04" db="EMBL/GenBank/DDBJ databases">
        <title>Positive selection, recombination, and allopatry shape intraspecific diversity of widespread and dominant cyanobacteria.</title>
        <authorList>
            <person name="Wei J."/>
            <person name="Shu W."/>
            <person name="Hu C."/>
        </authorList>
    </citation>
    <scope>NUCLEOTIDE SEQUENCE [LARGE SCALE GENOMIC DNA]</scope>
    <source>
        <strain evidence="5 6">GB2-A4</strain>
    </source>
</reference>
<feature type="compositionally biased region" description="Low complexity" evidence="3">
    <location>
        <begin position="160"/>
        <end position="181"/>
    </location>
</feature>
<protein>
    <submittedName>
        <fullName evidence="5">Hsp20/alpha crystallin family protein</fullName>
    </submittedName>
</protein>
<evidence type="ECO:0000256" key="3">
    <source>
        <dbReference type="SAM" id="MobiDB-lite"/>
    </source>
</evidence>
<accession>A0ABV0JCG7</accession>
<proteinExistence type="inferred from homology"/>
<evidence type="ECO:0000313" key="6">
    <source>
        <dbReference type="Proteomes" id="UP001464891"/>
    </source>
</evidence>
<dbReference type="PANTHER" id="PTHR11527">
    <property type="entry name" value="HEAT-SHOCK PROTEIN 20 FAMILY MEMBER"/>
    <property type="match status" value="1"/>
</dbReference>
<dbReference type="PROSITE" id="PS01031">
    <property type="entry name" value="SHSP"/>
    <property type="match status" value="1"/>
</dbReference>
<keyword evidence="6" id="KW-1185">Reference proteome</keyword>
<gene>
    <name evidence="5" type="ORF">NC998_16520</name>
</gene>
<dbReference type="InterPro" id="IPR008978">
    <property type="entry name" value="HSP20-like_chaperone"/>
</dbReference>
<evidence type="ECO:0000256" key="1">
    <source>
        <dbReference type="PROSITE-ProRule" id="PRU00285"/>
    </source>
</evidence>
<feature type="domain" description="SHSP" evidence="4">
    <location>
        <begin position="46"/>
        <end position="159"/>
    </location>
</feature>
<comment type="caution">
    <text evidence="5">The sequence shown here is derived from an EMBL/GenBank/DDBJ whole genome shotgun (WGS) entry which is preliminary data.</text>
</comment>
<sequence length="203" mass="22608">MRTLIHWQPRREFDIVRRQLDQLFDEISNINFDSALVKPRELGPRERSAAWMPAIELNDIGAALILRAEIPGVDAEHLDVQVSREAVAIQGEYRSEQKTDEQGHFRSEFRYGNFRRVIPLGVPVQNDQVQAELKDGILTLTLPKVAPEKAVVKLNLSTTESATSLTAAPETTETVPTSAPTQAPVAESILELTSDVWSENPTA</sequence>
<name>A0ABV0JCG7_9CYAN</name>
<dbReference type="CDD" id="cd06464">
    <property type="entry name" value="ACD_sHsps-like"/>
    <property type="match status" value="1"/>
</dbReference>
<dbReference type="RefSeq" id="WP_190433176.1">
    <property type="nucleotide sequence ID" value="NZ_JAMPKM010000010.1"/>
</dbReference>
<dbReference type="Pfam" id="PF00011">
    <property type="entry name" value="HSP20"/>
    <property type="match status" value="1"/>
</dbReference>